<sequence length="54" mass="6033">MLNVIETLKTAAANRASYRRTRDEIARLPRDIALDLGIFPEDASQIAWAAVYGK</sequence>
<evidence type="ECO:0008006" key="3">
    <source>
        <dbReference type="Google" id="ProtNLM"/>
    </source>
</evidence>
<accession>A0A842I959</accession>
<keyword evidence="2" id="KW-1185">Reference proteome</keyword>
<proteinExistence type="predicted"/>
<evidence type="ECO:0000313" key="1">
    <source>
        <dbReference type="EMBL" id="MBC2835614.1"/>
    </source>
</evidence>
<dbReference type="AlphaFoldDB" id="A0A842I959"/>
<reference evidence="1 2" key="1">
    <citation type="journal article" date="2017" name="Int. J. Syst. Evol. Microbiol.">
        <title>Gemmobacter straminiformis sp. nov., isolated from an artificial fountain.</title>
        <authorList>
            <person name="Kang J.Y."/>
            <person name="Kim M.J."/>
            <person name="Chun J."/>
            <person name="Son K.P."/>
            <person name="Jahng K.Y."/>
        </authorList>
    </citation>
    <scope>NUCLEOTIDE SEQUENCE [LARGE SCALE GENOMIC DNA]</scope>
    <source>
        <strain evidence="1 2">CAM-8</strain>
    </source>
</reference>
<dbReference type="Proteomes" id="UP000555411">
    <property type="component" value="Unassembled WGS sequence"/>
</dbReference>
<dbReference type="EMBL" id="JACLQD010000002">
    <property type="protein sequence ID" value="MBC2835614.1"/>
    <property type="molecule type" value="Genomic_DNA"/>
</dbReference>
<evidence type="ECO:0000313" key="2">
    <source>
        <dbReference type="Proteomes" id="UP000555411"/>
    </source>
</evidence>
<comment type="caution">
    <text evidence="1">The sequence shown here is derived from an EMBL/GenBank/DDBJ whole genome shotgun (WGS) entry which is preliminary data.</text>
</comment>
<organism evidence="1 2">
    <name type="scientific">Paragemmobacter straminiformis</name>
    <dbReference type="NCBI Taxonomy" id="2045119"/>
    <lineage>
        <taxon>Bacteria</taxon>
        <taxon>Pseudomonadati</taxon>
        <taxon>Pseudomonadota</taxon>
        <taxon>Alphaproteobacteria</taxon>
        <taxon>Rhodobacterales</taxon>
        <taxon>Paracoccaceae</taxon>
        <taxon>Paragemmobacter</taxon>
    </lineage>
</organism>
<dbReference type="RefSeq" id="WP_185797201.1">
    <property type="nucleotide sequence ID" value="NZ_JACLQD010000002.1"/>
</dbReference>
<name>A0A842I959_9RHOB</name>
<protein>
    <recommendedName>
        <fullName evidence="3">DUF1127 domain-containing protein</fullName>
    </recommendedName>
</protein>
<gene>
    <name evidence="1" type="ORF">H7F16_08850</name>
</gene>